<dbReference type="InterPro" id="IPR000835">
    <property type="entry name" value="HTH_MarR-typ"/>
</dbReference>
<comment type="caution">
    <text evidence="2">The sequence shown here is derived from an EMBL/GenBank/DDBJ whole genome shotgun (WGS) entry which is preliminary data.</text>
</comment>
<accession>Z9JRZ6</accession>
<dbReference type="PROSITE" id="PS50995">
    <property type="entry name" value="HTH_MARR_2"/>
    <property type="match status" value="1"/>
</dbReference>
<reference evidence="2 3" key="1">
    <citation type="submission" date="2014-02" db="EMBL/GenBank/DDBJ databases">
        <title>Genome sequence of Brachybacterium phenoliresistens strain W13A50.</title>
        <authorList>
            <person name="Wang X."/>
        </authorList>
    </citation>
    <scope>NUCLEOTIDE SEQUENCE [LARGE SCALE GENOMIC DNA]</scope>
    <source>
        <strain evidence="2 3">W13A50</strain>
    </source>
</reference>
<keyword evidence="3" id="KW-1185">Reference proteome</keyword>
<dbReference type="InterPro" id="IPR036390">
    <property type="entry name" value="WH_DNA-bd_sf"/>
</dbReference>
<dbReference type="GO" id="GO:0003700">
    <property type="term" value="F:DNA-binding transcription factor activity"/>
    <property type="evidence" value="ECO:0007669"/>
    <property type="project" value="InterPro"/>
</dbReference>
<dbReference type="PANTHER" id="PTHR33164">
    <property type="entry name" value="TRANSCRIPTIONAL REGULATOR, MARR FAMILY"/>
    <property type="match status" value="1"/>
</dbReference>
<organism evidence="2 3">
    <name type="scientific">Brachybacterium phenoliresistens</name>
    <dbReference type="NCBI Taxonomy" id="396014"/>
    <lineage>
        <taxon>Bacteria</taxon>
        <taxon>Bacillati</taxon>
        <taxon>Actinomycetota</taxon>
        <taxon>Actinomycetes</taxon>
        <taxon>Micrococcales</taxon>
        <taxon>Dermabacteraceae</taxon>
        <taxon>Brachybacterium</taxon>
    </lineage>
</organism>
<dbReference type="EMBL" id="JDYK01000014">
    <property type="protein sequence ID" value="EWS80556.1"/>
    <property type="molecule type" value="Genomic_DNA"/>
</dbReference>
<protein>
    <submittedName>
        <fullName evidence="2">MarR family transcriptional regulator</fullName>
    </submittedName>
</protein>
<evidence type="ECO:0000259" key="1">
    <source>
        <dbReference type="PROSITE" id="PS50995"/>
    </source>
</evidence>
<dbReference type="PANTHER" id="PTHR33164:SF99">
    <property type="entry name" value="MARR FAMILY REGULATORY PROTEIN"/>
    <property type="match status" value="1"/>
</dbReference>
<feature type="domain" description="HTH marR-type" evidence="1">
    <location>
        <begin position="17"/>
        <end position="156"/>
    </location>
</feature>
<dbReference type="InterPro" id="IPR036388">
    <property type="entry name" value="WH-like_DNA-bd_sf"/>
</dbReference>
<dbReference type="InterPro" id="IPR039422">
    <property type="entry name" value="MarR/SlyA-like"/>
</dbReference>
<dbReference type="eggNOG" id="COG1846">
    <property type="taxonomic scope" value="Bacteria"/>
</dbReference>
<dbReference type="Pfam" id="PF12802">
    <property type="entry name" value="MarR_2"/>
    <property type="match status" value="1"/>
</dbReference>
<dbReference type="SMART" id="SM00347">
    <property type="entry name" value="HTH_MARR"/>
    <property type="match status" value="1"/>
</dbReference>
<dbReference type="Proteomes" id="UP000023067">
    <property type="component" value="Unassembled WGS sequence"/>
</dbReference>
<name>Z9JRZ6_9MICO</name>
<dbReference type="Gene3D" id="1.10.10.10">
    <property type="entry name" value="Winged helix-like DNA-binding domain superfamily/Winged helix DNA-binding domain"/>
    <property type="match status" value="1"/>
</dbReference>
<dbReference type="SUPFAM" id="SSF46785">
    <property type="entry name" value="Winged helix' DNA-binding domain"/>
    <property type="match status" value="1"/>
</dbReference>
<proteinExistence type="predicted"/>
<dbReference type="STRING" id="396014.BF93_02785"/>
<evidence type="ECO:0000313" key="3">
    <source>
        <dbReference type="Proteomes" id="UP000023067"/>
    </source>
</evidence>
<dbReference type="HOGENOM" id="CLU_083287_2_4_11"/>
<evidence type="ECO:0000313" key="2">
    <source>
        <dbReference type="EMBL" id="EWS80556.1"/>
    </source>
</evidence>
<dbReference type="GO" id="GO:0006950">
    <property type="term" value="P:response to stress"/>
    <property type="evidence" value="ECO:0007669"/>
    <property type="project" value="TreeGrafter"/>
</dbReference>
<dbReference type="PATRIC" id="fig|396014.3.peg.2588"/>
<gene>
    <name evidence="2" type="ORF">BF93_02785</name>
</gene>
<dbReference type="AlphaFoldDB" id="Z9JRZ6"/>
<sequence length="160" mass="17402">MHVHTLRRSGDSVIGDASGAWSRVAAFASAVDASLDKWLGDNYRLGLTEYRALTLLSRESDKELRIAVLAQRVGLTSTSTTRLVSRLESKGHARRDVCADDGRGVYAVIDESGEALLREVREPFEARVHDLLSNPVKHFPHLDTGLVASALAEVGALIKP</sequence>